<reference evidence="1" key="1">
    <citation type="submission" date="2024-09" db="EMBL/GenBank/DDBJ databases">
        <title>Draft Genome Sequences of Neofusicoccum parvum.</title>
        <authorList>
            <person name="Ashida A."/>
            <person name="Camagna M."/>
            <person name="Tanaka A."/>
            <person name="Takemoto D."/>
        </authorList>
    </citation>
    <scope>NUCLEOTIDE SEQUENCE</scope>
    <source>
        <strain evidence="1">PPO83</strain>
    </source>
</reference>
<gene>
    <name evidence="1" type="primary">g11643</name>
    <name evidence="1" type="ORF">NpPPO83_00011643</name>
</gene>
<keyword evidence="2" id="KW-1185">Reference proteome</keyword>
<organism evidence="1 2">
    <name type="scientific">Neofusicoccum parvum</name>
    <dbReference type="NCBI Taxonomy" id="310453"/>
    <lineage>
        <taxon>Eukaryota</taxon>
        <taxon>Fungi</taxon>
        <taxon>Dikarya</taxon>
        <taxon>Ascomycota</taxon>
        <taxon>Pezizomycotina</taxon>
        <taxon>Dothideomycetes</taxon>
        <taxon>Dothideomycetes incertae sedis</taxon>
        <taxon>Botryosphaeriales</taxon>
        <taxon>Botryosphaeriaceae</taxon>
        <taxon>Neofusicoccum</taxon>
    </lineage>
</organism>
<protein>
    <submittedName>
        <fullName evidence="1">Uncharacterized protein</fullName>
    </submittedName>
</protein>
<comment type="caution">
    <text evidence="1">The sequence shown here is derived from an EMBL/GenBank/DDBJ whole genome shotgun (WGS) entry which is preliminary data.</text>
</comment>
<name>A0ACB5S9X6_9PEZI</name>
<accession>A0ACB5S9X6</accession>
<evidence type="ECO:0000313" key="1">
    <source>
        <dbReference type="EMBL" id="GME32312.1"/>
    </source>
</evidence>
<proteinExistence type="predicted"/>
<dbReference type="EMBL" id="BSXG01000219">
    <property type="protein sequence ID" value="GME32312.1"/>
    <property type="molecule type" value="Genomic_DNA"/>
</dbReference>
<sequence>MHRNTRAARKRHPLPTSSSPPPPATAAADGAEVAADDLCPICHLLLHRPVRTTCGHELCRFCMARWADVSAASAMTIVPLEDSAVTAAAAASAVEARCPMCRTVTTAAPDADRERQLRARYPGRWAEREREEGGEEDGGGEVQAVTVWLGNTHGAVGDDGDGNSHEWTFFVRISDEDVVQEVQIELDSTFQSPSVVRTAPPFEVTRIGWGVFTVEAYVVLKEGFMWLSEDAQDEVDGAEKASLPLEWDLSFDGEGSMGRCLLKIRNNIVLHENEKSDEDSEWEEEN</sequence>
<evidence type="ECO:0000313" key="2">
    <source>
        <dbReference type="Proteomes" id="UP001165186"/>
    </source>
</evidence>
<dbReference type="Proteomes" id="UP001165186">
    <property type="component" value="Unassembled WGS sequence"/>
</dbReference>